<name>A0A9P6B3N9_9AGAM</name>
<dbReference type="EMBL" id="MU128936">
    <property type="protein sequence ID" value="KAF9516797.1"/>
    <property type="molecule type" value="Genomic_DNA"/>
</dbReference>
<gene>
    <name evidence="1" type="ORF">BS47DRAFT_1360027</name>
</gene>
<dbReference type="Proteomes" id="UP000886523">
    <property type="component" value="Unassembled WGS sequence"/>
</dbReference>
<reference evidence="1" key="1">
    <citation type="journal article" date="2020" name="Nat. Commun.">
        <title>Large-scale genome sequencing of mycorrhizal fungi provides insights into the early evolution of symbiotic traits.</title>
        <authorList>
            <person name="Miyauchi S."/>
            <person name="Kiss E."/>
            <person name="Kuo A."/>
            <person name="Drula E."/>
            <person name="Kohler A."/>
            <person name="Sanchez-Garcia M."/>
            <person name="Morin E."/>
            <person name="Andreopoulos B."/>
            <person name="Barry K.W."/>
            <person name="Bonito G."/>
            <person name="Buee M."/>
            <person name="Carver A."/>
            <person name="Chen C."/>
            <person name="Cichocki N."/>
            <person name="Clum A."/>
            <person name="Culley D."/>
            <person name="Crous P.W."/>
            <person name="Fauchery L."/>
            <person name="Girlanda M."/>
            <person name="Hayes R.D."/>
            <person name="Keri Z."/>
            <person name="LaButti K."/>
            <person name="Lipzen A."/>
            <person name="Lombard V."/>
            <person name="Magnuson J."/>
            <person name="Maillard F."/>
            <person name="Murat C."/>
            <person name="Nolan M."/>
            <person name="Ohm R.A."/>
            <person name="Pangilinan J."/>
            <person name="Pereira M.F."/>
            <person name="Perotto S."/>
            <person name="Peter M."/>
            <person name="Pfister S."/>
            <person name="Riley R."/>
            <person name="Sitrit Y."/>
            <person name="Stielow J.B."/>
            <person name="Szollosi G."/>
            <person name="Zifcakova L."/>
            <person name="Stursova M."/>
            <person name="Spatafora J.W."/>
            <person name="Tedersoo L."/>
            <person name="Vaario L.M."/>
            <person name="Yamada A."/>
            <person name="Yan M."/>
            <person name="Wang P."/>
            <person name="Xu J."/>
            <person name="Bruns T."/>
            <person name="Baldrian P."/>
            <person name="Vilgalys R."/>
            <person name="Dunand C."/>
            <person name="Henrissat B."/>
            <person name="Grigoriev I.V."/>
            <person name="Hibbett D."/>
            <person name="Nagy L.G."/>
            <person name="Martin F.M."/>
        </authorList>
    </citation>
    <scope>NUCLEOTIDE SEQUENCE</scope>
    <source>
        <strain evidence="1">UP504</strain>
    </source>
</reference>
<protein>
    <submittedName>
        <fullName evidence="1">Uncharacterized protein</fullName>
    </submittedName>
</protein>
<proteinExistence type="predicted"/>
<keyword evidence="2" id="KW-1185">Reference proteome</keyword>
<dbReference type="AlphaFoldDB" id="A0A9P6B3N9"/>
<organism evidence="1 2">
    <name type="scientific">Hydnum rufescens UP504</name>
    <dbReference type="NCBI Taxonomy" id="1448309"/>
    <lineage>
        <taxon>Eukaryota</taxon>
        <taxon>Fungi</taxon>
        <taxon>Dikarya</taxon>
        <taxon>Basidiomycota</taxon>
        <taxon>Agaricomycotina</taxon>
        <taxon>Agaricomycetes</taxon>
        <taxon>Cantharellales</taxon>
        <taxon>Hydnaceae</taxon>
        <taxon>Hydnum</taxon>
    </lineage>
</organism>
<accession>A0A9P6B3N9</accession>
<evidence type="ECO:0000313" key="1">
    <source>
        <dbReference type="EMBL" id="KAF9516797.1"/>
    </source>
</evidence>
<evidence type="ECO:0000313" key="2">
    <source>
        <dbReference type="Proteomes" id="UP000886523"/>
    </source>
</evidence>
<comment type="caution">
    <text evidence="1">The sequence shown here is derived from an EMBL/GenBank/DDBJ whole genome shotgun (WGS) entry which is preliminary data.</text>
</comment>
<sequence length="422" mass="46517">MLNQTDMVQNPPWGFLPMFRRKQEQVNILNLPYILAVVFLPHLPAHVLNLPCIPTHVLDLPHVLAHILPPPYVSRHVRDPHCILAHAHPLPHVLAHVLGIPLSPKGGDSIIPSPKRMIIIVKNTIILWVPHSLIDGLRGLQNQHSMGVSTWGRPDPTFSAFQRGGSQPVHGLCPRALTTTFGPTCGHNNDWGSEFCASHGGELNRSSHGGALTGPNATFSLWLDVYPQVIVIHDKLKTLVSSWATPHGVDIGTTTVEEPSGPSECFTGQKDLEYVDQGARLCIKGGAERACYGEFFLHYGTFPPLSGAAPLKAERLRHLDCVEFSTEWFLAHLAGLQDHVDLPLRRMEMLICAHKYHSLGAGFAMPMWPTEGPVDAVIHYDMGSMLTPNPVADESFGFVKSSSVWHIKLDLGLDHPQYPKSE</sequence>